<reference evidence="2" key="1">
    <citation type="submission" date="2025-02" db="EMBL/GenBank/DDBJ databases">
        <authorList>
            <consortium name="NCBI Genome Project"/>
        </authorList>
    </citation>
    <scope>NUCLEOTIDE SEQUENCE</scope>
</reference>
<dbReference type="VEuPathDB" id="FungiDB:An08g04220"/>
<keyword evidence="1" id="KW-0812">Transmembrane</keyword>
<evidence type="ECO:0000256" key="1">
    <source>
        <dbReference type="SAM" id="Phobius"/>
    </source>
</evidence>
<proteinExistence type="predicted"/>
<organism evidence="2">
    <name type="scientific">Aspergillus niger</name>
    <dbReference type="NCBI Taxonomy" id="5061"/>
    <lineage>
        <taxon>Eukaryota</taxon>
        <taxon>Fungi</taxon>
        <taxon>Dikarya</taxon>
        <taxon>Ascomycota</taxon>
        <taxon>Pezizomycotina</taxon>
        <taxon>Eurotiomycetes</taxon>
        <taxon>Eurotiomycetidae</taxon>
        <taxon>Eurotiales</taxon>
        <taxon>Aspergillaceae</taxon>
        <taxon>Aspergillus</taxon>
        <taxon>Aspergillus subgen. Circumdati</taxon>
    </lineage>
</organism>
<name>A0AAJ8BQ40_ASPNG</name>
<keyword evidence="1" id="KW-0472">Membrane</keyword>
<reference evidence="2" key="2">
    <citation type="submission" date="2025-08" db="UniProtKB">
        <authorList>
            <consortium name="RefSeq"/>
        </authorList>
    </citation>
    <scope>IDENTIFICATION</scope>
</reference>
<dbReference type="GeneID" id="84591648"/>
<dbReference type="RefSeq" id="XP_059601184.1">
    <property type="nucleotide sequence ID" value="XM_059748991.1"/>
</dbReference>
<sequence>MKIATFEEPGKRIRWTGLQTVLKPTLLTFKILGFVIVMKVTMMMSIEILEDLEAEYWIGQAEAAQEARGLSWLAQQNLISPFASRGRGILEIHHDHEANIIYGGFGGMCTGCIRRGRWSLNSATVHRPVQVPYSVLFALLPRSRFSSPTARPLKIVWVGYHYGEVSEVGRDYVSSLVPFLLYGLASGVTIPYATVPPEKPSMETHPPPNLHWAS</sequence>
<feature type="transmembrane region" description="Helical" evidence="1">
    <location>
        <begin position="21"/>
        <end position="42"/>
    </location>
</feature>
<keyword evidence="1" id="KW-1133">Transmembrane helix</keyword>
<protein>
    <submittedName>
        <fullName evidence="2">Uncharacterized protein</fullName>
    </submittedName>
</protein>
<dbReference type="KEGG" id="ang:An08g04220"/>
<gene>
    <name evidence="2" type="ORF">An08g04220</name>
</gene>
<dbReference type="AlphaFoldDB" id="A0AAJ8BQ40"/>
<evidence type="ECO:0000313" key="2">
    <source>
        <dbReference type="RefSeq" id="XP_059601184.1"/>
    </source>
</evidence>
<accession>A0AAJ8BQ40</accession>